<name>A0A101I2H4_UNCT6</name>
<dbReference type="InterPro" id="IPR052554">
    <property type="entry name" value="2-oxoglutarate_synth_KorC"/>
</dbReference>
<protein>
    <submittedName>
        <fullName evidence="3">2-oxoglutarate ferredoxin oxidoreductase gamma subunit</fullName>
    </submittedName>
</protein>
<sequence length="185" mass="20416">MRAEIRLAGSGGQGIILAAKVIAEAAGIFSELNVVQSQIYGAAARGELSKADVIIDDGDIYTLEISTADILLCLSQDAYNRYSKELKEDGKLIIDSFYVKNYDQLDKRILSFPISEMSKELADSELFSNMISVGILTVVGKYFSEESVLKSVEKNVPKNFLDMNIKAVKLGFERAKRKYPEVCGN</sequence>
<dbReference type="AlphaFoldDB" id="A0A101I2H4"/>
<comment type="caution">
    <text evidence="3">The sequence shown here is derived from an EMBL/GenBank/DDBJ whole genome shotgun (WGS) entry which is preliminary data.</text>
</comment>
<dbReference type="InterPro" id="IPR019752">
    <property type="entry name" value="Pyrv/ketoisovalerate_OxRed_cat"/>
</dbReference>
<evidence type="ECO:0000313" key="3">
    <source>
        <dbReference type="EMBL" id="KUK87797.1"/>
    </source>
</evidence>
<evidence type="ECO:0000313" key="4">
    <source>
        <dbReference type="Proteomes" id="UP000053467"/>
    </source>
</evidence>
<dbReference type="SUPFAM" id="SSF53323">
    <property type="entry name" value="Pyruvate-ferredoxin oxidoreductase, PFOR, domain III"/>
    <property type="match status" value="1"/>
</dbReference>
<proteinExistence type="predicted"/>
<dbReference type="InterPro" id="IPR002869">
    <property type="entry name" value="Pyrv_flavodox_OxRed_cen"/>
</dbReference>
<dbReference type="Proteomes" id="UP000053467">
    <property type="component" value="Unassembled WGS sequence"/>
</dbReference>
<evidence type="ECO:0000259" key="2">
    <source>
        <dbReference type="Pfam" id="PF01558"/>
    </source>
</evidence>
<keyword evidence="1" id="KW-0560">Oxidoreductase</keyword>
<dbReference type="EMBL" id="LGGX01000002">
    <property type="protein sequence ID" value="KUK87797.1"/>
    <property type="molecule type" value="Genomic_DNA"/>
</dbReference>
<evidence type="ECO:0000256" key="1">
    <source>
        <dbReference type="ARBA" id="ARBA00023002"/>
    </source>
</evidence>
<feature type="domain" description="Pyruvate/ketoisovalerate oxidoreductase catalytic" evidence="2">
    <location>
        <begin position="11"/>
        <end position="173"/>
    </location>
</feature>
<reference evidence="4" key="1">
    <citation type="journal article" date="2015" name="MBio">
        <title>Genome-Resolved Metagenomic Analysis Reveals Roles for Candidate Phyla and Other Microbial Community Members in Biogeochemical Transformations in Oil Reservoirs.</title>
        <authorList>
            <person name="Hu P."/>
            <person name="Tom L."/>
            <person name="Singh A."/>
            <person name="Thomas B.C."/>
            <person name="Baker B.J."/>
            <person name="Piceno Y.M."/>
            <person name="Andersen G.L."/>
            <person name="Banfield J.F."/>
        </authorList>
    </citation>
    <scope>NUCLEOTIDE SEQUENCE [LARGE SCALE GENOMIC DNA]</scope>
</reference>
<accession>A0A101I2H4</accession>
<dbReference type="PANTHER" id="PTHR42730:SF1">
    <property type="entry name" value="2-OXOGLUTARATE SYNTHASE SUBUNIT KORC"/>
    <property type="match status" value="1"/>
</dbReference>
<dbReference type="PANTHER" id="PTHR42730">
    <property type="entry name" value="2-OXOGLUTARATE SYNTHASE SUBUNIT KORC"/>
    <property type="match status" value="1"/>
</dbReference>
<organism evidence="3 4">
    <name type="scientific">candidate division TA06 bacterium 34_109</name>
    <dbReference type="NCBI Taxonomy" id="1635277"/>
    <lineage>
        <taxon>Bacteria</taxon>
        <taxon>Bacteria division TA06</taxon>
    </lineage>
</organism>
<dbReference type="Pfam" id="PF01558">
    <property type="entry name" value="POR"/>
    <property type="match status" value="1"/>
</dbReference>
<dbReference type="GO" id="GO:0016903">
    <property type="term" value="F:oxidoreductase activity, acting on the aldehyde or oxo group of donors"/>
    <property type="evidence" value="ECO:0007669"/>
    <property type="project" value="InterPro"/>
</dbReference>
<gene>
    <name evidence="3" type="ORF">XE03_0316</name>
</gene>
<dbReference type="Gene3D" id="3.40.920.10">
    <property type="entry name" value="Pyruvate-ferredoxin oxidoreductase, PFOR, domain III"/>
    <property type="match status" value="1"/>
</dbReference>